<name>A0A106Q619_9BURK</name>
<dbReference type="Proteomes" id="UP000060630">
    <property type="component" value="Unassembled WGS sequence"/>
</dbReference>
<evidence type="ECO:0000313" key="2">
    <source>
        <dbReference type="EMBL" id="KWA80347.1"/>
    </source>
</evidence>
<accession>A0A106Q619</accession>
<protein>
    <submittedName>
        <fullName evidence="2">Uncharacterized protein</fullName>
    </submittedName>
</protein>
<proteinExistence type="predicted"/>
<dbReference type="EMBL" id="LPHD01000106">
    <property type="protein sequence ID" value="KWA80347.1"/>
    <property type="molecule type" value="Genomic_DNA"/>
</dbReference>
<sequence length="972" mass="104507">MYDESGTLNYMKMEEILREVKSAVRELNPNGGRASQDKIDRIIKDLRRHQGPELYDALKQLSFTIKRESHAEGTQALSAAVFQMARVHNYQLGLSRYDDAAQTIGRQIIASNPNLDTRSLGYVSDSIALGIRGSAKIGAQVANAEAGTVSAGINTGLSRSGMVTNDLDTAPLFITRGQANVNLTLNAAVGKLANNPLGTMGGGAGFHTTCGGLTEGKTVQEVINHKVMHDREGGSFLTRAMAPSRRTLEAKANLATRGVTGRLGAMVRSVVGRITDGRFAADDPALNTHKLVKGAIAEGYLFGKDSLLAKFPACNTLQQHLESAYGGSPLRTLPSSLKPVVGTGDWKDVGGGITANIGLLDGQVAEYVNLNGLGVGGGITYNQRWLPYQLWMAPHAALDALADQKVEAKGELLERVLKADKSVAPYLDTTRSQSLEELQKHVKLFEDHAMNLLAAQGILRGYAHTPRDLSPPQVLLDHASARFAESLDELKILFKLSEEECKGVKPDSNKLEGLLARCWNRLSLSLAQASLRPEAATDPGLLKELAQRIERPNVLMAPEHLYHAAAIQMEKTFMRSRVVGNVGLALPAVAIGNANNQVALSLGTISGQVIFDHVTEHPNFVRNGDSLTFVLIAQHPLNLDIANVVPREIARFIAERFQSGDDKRQMNELDQAALLASLSEAYLTFGTDVASGGVRGSKSVQRQFEVSAHRSAKGEPWRLAYFQASNIKNSGLGASAEGGIALGVGGSVGGSAAYGRSDNLVMPPILGSAPSIHILQSPRFAQALLKQEEGRWKIDPDKLNVDKLRNADVAAMYFSNDAVLDMLNLLQTLKVDSKAGADVLGGLANLGHNVEQFAAFQNGGLPSGTLRLYIDIARTETKGMRMADRLKYFTGTEVGRALLDEYGSGIMQFAAMKSRAFMPYSGTDGRALRASILTASRDKQPLEMPRSAVDDAARSSSESNSSADEDLQVLSR</sequence>
<feature type="region of interest" description="Disordered" evidence="1">
    <location>
        <begin position="935"/>
        <end position="972"/>
    </location>
</feature>
<dbReference type="AlphaFoldDB" id="A0A106Q619"/>
<gene>
    <name evidence="2" type="ORF">WL29_30015</name>
</gene>
<evidence type="ECO:0000313" key="3">
    <source>
        <dbReference type="Proteomes" id="UP000060630"/>
    </source>
</evidence>
<comment type="caution">
    <text evidence="2">The sequence shown here is derived from an EMBL/GenBank/DDBJ whole genome shotgun (WGS) entry which is preliminary data.</text>
</comment>
<feature type="compositionally biased region" description="Acidic residues" evidence="1">
    <location>
        <begin position="963"/>
        <end position="972"/>
    </location>
</feature>
<reference evidence="2 3" key="1">
    <citation type="submission" date="2015-11" db="EMBL/GenBank/DDBJ databases">
        <title>Expanding the genomic diversity of Burkholderia species for the development of highly accurate diagnostics.</title>
        <authorList>
            <person name="Sahl J."/>
            <person name="Keim P."/>
            <person name="Wagner D."/>
        </authorList>
    </citation>
    <scope>NUCLEOTIDE SEQUENCE [LARGE SCALE GENOMIC DNA]</scope>
    <source>
        <strain evidence="2 3">MSMB2087WGS</strain>
    </source>
</reference>
<organism evidence="2 3">
    <name type="scientific">Burkholderia ubonensis</name>
    <dbReference type="NCBI Taxonomy" id="101571"/>
    <lineage>
        <taxon>Bacteria</taxon>
        <taxon>Pseudomonadati</taxon>
        <taxon>Pseudomonadota</taxon>
        <taxon>Betaproteobacteria</taxon>
        <taxon>Burkholderiales</taxon>
        <taxon>Burkholderiaceae</taxon>
        <taxon>Burkholderia</taxon>
        <taxon>Burkholderia cepacia complex</taxon>
    </lineage>
</organism>
<evidence type="ECO:0000256" key="1">
    <source>
        <dbReference type="SAM" id="MobiDB-lite"/>
    </source>
</evidence>